<name>A0A9P6R1J1_9FUNG</name>
<evidence type="ECO:0000256" key="1">
    <source>
        <dbReference type="SAM" id="MobiDB-lite"/>
    </source>
</evidence>
<feature type="non-terminal residue" evidence="3">
    <location>
        <position position="319"/>
    </location>
</feature>
<feature type="compositionally biased region" description="Polar residues" evidence="1">
    <location>
        <begin position="231"/>
        <end position="245"/>
    </location>
</feature>
<feature type="transmembrane region" description="Helical" evidence="2">
    <location>
        <begin position="115"/>
        <end position="136"/>
    </location>
</feature>
<dbReference type="AlphaFoldDB" id="A0A9P6R1J1"/>
<feature type="compositionally biased region" description="Low complexity" evidence="1">
    <location>
        <begin position="103"/>
        <end position="113"/>
    </location>
</feature>
<keyword evidence="2" id="KW-1133">Transmembrane helix</keyword>
<reference evidence="3" key="1">
    <citation type="journal article" date="2020" name="Fungal Divers.">
        <title>Resolving the Mortierellaceae phylogeny through synthesis of multi-gene phylogenetics and phylogenomics.</title>
        <authorList>
            <person name="Vandepol N."/>
            <person name="Liber J."/>
            <person name="Desiro A."/>
            <person name="Na H."/>
            <person name="Kennedy M."/>
            <person name="Barry K."/>
            <person name="Grigoriev I.V."/>
            <person name="Miller A.N."/>
            <person name="O'Donnell K."/>
            <person name="Stajich J.E."/>
            <person name="Bonito G."/>
        </authorList>
    </citation>
    <scope>NUCLEOTIDE SEQUENCE</scope>
    <source>
        <strain evidence="3">NVP60</strain>
    </source>
</reference>
<organism evidence="3 4">
    <name type="scientific">Linnemannia gamsii</name>
    <dbReference type="NCBI Taxonomy" id="64522"/>
    <lineage>
        <taxon>Eukaryota</taxon>
        <taxon>Fungi</taxon>
        <taxon>Fungi incertae sedis</taxon>
        <taxon>Mucoromycota</taxon>
        <taxon>Mortierellomycotina</taxon>
        <taxon>Mortierellomycetes</taxon>
        <taxon>Mortierellales</taxon>
        <taxon>Mortierellaceae</taxon>
        <taxon>Linnemannia</taxon>
    </lineage>
</organism>
<feature type="region of interest" description="Disordered" evidence="1">
    <location>
        <begin position="217"/>
        <end position="299"/>
    </location>
</feature>
<sequence length="319" mass="34338">YNGTKMLLFGGDSSSSEPSVGMLHILDVRNMIWSKTEGVDPSLGVRFQPGGTPQDAPGTPLIYNIHTGKWTDTFIRGTHFDPNAPNPGPPSSGKGGESEGGENKSSGGETKSSGAAIGGGVAAIIVIIALIAFYVIRRRRQQRDQPIHTKDFKAVPSNDHILPSMENSHSTNPPSAPFHDVYSQVRPKERELVSYPLPPQQCIVTQDIKTGLDNRAQAGPQMVPFTPPPMQSFSSINPQDHIQQLQHRREKLASPSPNPQYNPYGSEMSDGDGNSVPRGPQGVGEPVFTGNGGGGHGELQQQINTLQAELKRLQARLDS</sequence>
<accession>A0A9P6R1J1</accession>
<dbReference type="EMBL" id="JAAAIN010001174">
    <property type="protein sequence ID" value="KAG0306035.1"/>
    <property type="molecule type" value="Genomic_DNA"/>
</dbReference>
<keyword evidence="4" id="KW-1185">Reference proteome</keyword>
<evidence type="ECO:0000313" key="3">
    <source>
        <dbReference type="EMBL" id="KAG0306035.1"/>
    </source>
</evidence>
<comment type="caution">
    <text evidence="3">The sequence shown here is derived from an EMBL/GenBank/DDBJ whole genome shotgun (WGS) entry which is preliminary data.</text>
</comment>
<dbReference type="Proteomes" id="UP000823405">
    <property type="component" value="Unassembled WGS sequence"/>
</dbReference>
<gene>
    <name evidence="3" type="ORF">BGZ97_000900</name>
</gene>
<evidence type="ECO:0000256" key="2">
    <source>
        <dbReference type="SAM" id="Phobius"/>
    </source>
</evidence>
<keyword evidence="2" id="KW-0812">Transmembrane</keyword>
<keyword evidence="2" id="KW-0472">Membrane</keyword>
<proteinExistence type="predicted"/>
<dbReference type="OrthoDB" id="432528at2759"/>
<protein>
    <submittedName>
        <fullName evidence="3">Uncharacterized protein</fullName>
    </submittedName>
</protein>
<feature type="region of interest" description="Disordered" evidence="1">
    <location>
        <begin position="74"/>
        <end position="113"/>
    </location>
</feature>
<evidence type="ECO:0000313" key="4">
    <source>
        <dbReference type="Proteomes" id="UP000823405"/>
    </source>
</evidence>